<dbReference type="AlphaFoldDB" id="A0A4V5NAZ1"/>
<dbReference type="EMBL" id="NAJP01000010">
    <property type="protein sequence ID" value="TKA45809.1"/>
    <property type="molecule type" value="Genomic_DNA"/>
</dbReference>
<feature type="compositionally biased region" description="Basic and acidic residues" evidence="1">
    <location>
        <begin position="245"/>
        <end position="281"/>
    </location>
</feature>
<feature type="region of interest" description="Disordered" evidence="1">
    <location>
        <begin position="102"/>
        <end position="145"/>
    </location>
</feature>
<proteinExistence type="predicted"/>
<feature type="compositionally biased region" description="Basic and acidic residues" evidence="1">
    <location>
        <begin position="289"/>
        <end position="303"/>
    </location>
</feature>
<feature type="compositionally biased region" description="Basic and acidic residues" evidence="1">
    <location>
        <begin position="111"/>
        <end position="122"/>
    </location>
</feature>
<sequence length="313" mass="34121">MDAPSVTRGEFVYRDTLFVDVGGEGKRHPRAAKTELKTLLSGKTQQKDQVAHWYEAQLIHYGLQRSKDKNTAKVRLQQALSQGKLKVPSHISDMETQMKKDYAAAVRKAKKADAGKSADDASPRPTKKRKMDEPDPESSKRSKISLSFGGIAIDIEHDGHGQAKATSVKNTKLAVAKAPKKMLASSLDSDADTAAASRPAKATKPKADPKQQSTNSPPEVSAAKPKPSASTSASKPKSPAATVKAETKSKAQPKIKSENNVKLESKAKAEPKVKAERKVKPEPGMNPEPVKRERQIKTEHAPDPWDMYSFTQR</sequence>
<comment type="caution">
    <text evidence="2">The sequence shown here is derived from an EMBL/GenBank/DDBJ whole genome shotgun (WGS) entry which is preliminary data.</text>
</comment>
<reference evidence="2 3" key="1">
    <citation type="submission" date="2017-03" db="EMBL/GenBank/DDBJ databases">
        <title>Genomes of endolithic fungi from Antarctica.</title>
        <authorList>
            <person name="Coleine C."/>
            <person name="Masonjones S."/>
            <person name="Stajich J.E."/>
        </authorList>
    </citation>
    <scope>NUCLEOTIDE SEQUENCE [LARGE SCALE GENOMIC DNA]</scope>
    <source>
        <strain evidence="2 3">CCFEE 5311</strain>
    </source>
</reference>
<evidence type="ECO:0000313" key="2">
    <source>
        <dbReference type="EMBL" id="TKA45809.1"/>
    </source>
</evidence>
<protein>
    <submittedName>
        <fullName evidence="2">Uncharacterized protein</fullName>
    </submittedName>
</protein>
<feature type="compositionally biased region" description="Low complexity" evidence="1">
    <location>
        <begin position="216"/>
        <end position="244"/>
    </location>
</feature>
<evidence type="ECO:0000256" key="1">
    <source>
        <dbReference type="SAM" id="MobiDB-lite"/>
    </source>
</evidence>
<dbReference type="OrthoDB" id="4121058at2759"/>
<gene>
    <name evidence="2" type="ORF">B0A54_03494</name>
</gene>
<name>A0A4V5NAZ1_9PEZI</name>
<evidence type="ECO:0000313" key="3">
    <source>
        <dbReference type="Proteomes" id="UP000310066"/>
    </source>
</evidence>
<organism evidence="2 3">
    <name type="scientific">Friedmanniomyces endolithicus</name>
    <dbReference type="NCBI Taxonomy" id="329885"/>
    <lineage>
        <taxon>Eukaryota</taxon>
        <taxon>Fungi</taxon>
        <taxon>Dikarya</taxon>
        <taxon>Ascomycota</taxon>
        <taxon>Pezizomycotina</taxon>
        <taxon>Dothideomycetes</taxon>
        <taxon>Dothideomycetidae</taxon>
        <taxon>Mycosphaerellales</taxon>
        <taxon>Teratosphaeriaceae</taxon>
        <taxon>Friedmanniomyces</taxon>
    </lineage>
</organism>
<feature type="compositionally biased region" description="Basic and acidic residues" evidence="1">
    <location>
        <begin position="130"/>
        <end position="140"/>
    </location>
</feature>
<accession>A0A4V5NAZ1</accession>
<feature type="compositionally biased region" description="Low complexity" evidence="1">
    <location>
        <begin position="183"/>
        <end position="202"/>
    </location>
</feature>
<feature type="region of interest" description="Disordered" evidence="1">
    <location>
        <begin position="159"/>
        <end position="313"/>
    </location>
</feature>
<dbReference type="Proteomes" id="UP000310066">
    <property type="component" value="Unassembled WGS sequence"/>
</dbReference>